<gene>
    <name evidence="3" type="ORF">PSALAMII_LOCUS587</name>
</gene>
<dbReference type="Pfam" id="PF24800">
    <property type="entry name" value="DUF7702"/>
    <property type="match status" value="2"/>
</dbReference>
<feature type="domain" description="DUF7702" evidence="2">
    <location>
        <begin position="19"/>
        <end position="117"/>
    </location>
</feature>
<comment type="caution">
    <text evidence="3">The sequence shown here is derived from an EMBL/GenBank/DDBJ whole genome shotgun (WGS) entry which is preliminary data.</text>
</comment>
<dbReference type="InterPro" id="IPR056119">
    <property type="entry name" value="DUF7702"/>
</dbReference>
<organism evidence="3 4">
    <name type="scientific">Penicillium salamii</name>
    <dbReference type="NCBI Taxonomy" id="1612424"/>
    <lineage>
        <taxon>Eukaryota</taxon>
        <taxon>Fungi</taxon>
        <taxon>Dikarya</taxon>
        <taxon>Ascomycota</taxon>
        <taxon>Pezizomycotina</taxon>
        <taxon>Eurotiomycetes</taxon>
        <taxon>Eurotiomycetidae</taxon>
        <taxon>Eurotiales</taxon>
        <taxon>Aspergillaceae</taxon>
        <taxon>Penicillium</taxon>
    </lineage>
</organism>
<dbReference type="PANTHER" id="PTHR42109:SF2">
    <property type="entry name" value="INTEGRAL MEMBRANE PROTEIN"/>
    <property type="match status" value="1"/>
</dbReference>
<keyword evidence="1" id="KW-0472">Membrane</keyword>
<dbReference type="Proteomes" id="UP001152592">
    <property type="component" value="Unassembled WGS sequence"/>
</dbReference>
<protein>
    <recommendedName>
        <fullName evidence="2">DUF7702 domain-containing protein</fullName>
    </recommendedName>
</protein>
<feature type="transmembrane region" description="Helical" evidence="1">
    <location>
        <begin position="163"/>
        <end position="183"/>
    </location>
</feature>
<feature type="transmembrane region" description="Helical" evidence="1">
    <location>
        <begin position="98"/>
        <end position="120"/>
    </location>
</feature>
<dbReference type="OrthoDB" id="5986190at2759"/>
<evidence type="ECO:0000313" key="4">
    <source>
        <dbReference type="Proteomes" id="UP001152592"/>
    </source>
</evidence>
<feature type="transmembrane region" description="Helical" evidence="1">
    <location>
        <begin position="59"/>
        <end position="78"/>
    </location>
</feature>
<evidence type="ECO:0000256" key="1">
    <source>
        <dbReference type="SAM" id="Phobius"/>
    </source>
</evidence>
<evidence type="ECO:0000313" key="3">
    <source>
        <dbReference type="EMBL" id="CAG8245082.1"/>
    </source>
</evidence>
<dbReference type="AlphaFoldDB" id="A0A9W4I660"/>
<feature type="transmembrane region" description="Helical" evidence="1">
    <location>
        <begin position="222"/>
        <end position="244"/>
    </location>
</feature>
<keyword evidence="1" id="KW-1133">Transmembrane helix</keyword>
<keyword evidence="1" id="KW-0812">Transmembrane</keyword>
<sequence>MELNLLSRSLDSSVSPGKRNIAIAEIVIYSLIHITQFSTRFLQERHYWHHTKNKGIGRCILYSWCSMVGLLSQIRIAGSALVLASSHTDQSLVTAASVMQSVGLSPLLFEVSLVMLRWYVQSPTSESYWFQAILMSPENSGQSGETGPGNSKWTKWIRFALHFFRFPIFIAIVLTVVGGIIQMHELGEAGSILLIVTFVYVCSLVTWLAVKVRSVLPKSGQRAVLLVVVTLPFLLVRVIYFLLLEYGPPRFNPANGGVGIMIGMGLLMEILVVVLLILARAVAEPIVASVIKTRIAYDDLESPAN</sequence>
<feature type="transmembrane region" description="Helical" evidence="1">
    <location>
        <begin position="20"/>
        <end position="38"/>
    </location>
</feature>
<dbReference type="EMBL" id="CAJVPD010000022">
    <property type="protein sequence ID" value="CAG8245082.1"/>
    <property type="molecule type" value="Genomic_DNA"/>
</dbReference>
<accession>A0A9W4I660</accession>
<feature type="transmembrane region" description="Helical" evidence="1">
    <location>
        <begin position="256"/>
        <end position="279"/>
    </location>
</feature>
<evidence type="ECO:0000259" key="2">
    <source>
        <dbReference type="Pfam" id="PF24800"/>
    </source>
</evidence>
<feature type="domain" description="DUF7702" evidence="2">
    <location>
        <begin position="160"/>
        <end position="277"/>
    </location>
</feature>
<reference evidence="3" key="1">
    <citation type="submission" date="2021-07" db="EMBL/GenBank/DDBJ databases">
        <authorList>
            <person name="Branca A.L. A."/>
        </authorList>
    </citation>
    <scope>NUCLEOTIDE SEQUENCE</scope>
</reference>
<feature type="transmembrane region" description="Helical" evidence="1">
    <location>
        <begin position="189"/>
        <end position="210"/>
    </location>
</feature>
<name>A0A9W4I660_9EURO</name>
<dbReference type="PANTHER" id="PTHR42109">
    <property type="entry name" value="UNPLACED GENOMIC SCAFFOLD UM_SCAF_CONTIG_1.265, WHOLE GENOME SHOTGUN SEQUENCE"/>
    <property type="match status" value="1"/>
</dbReference>
<proteinExistence type="predicted"/>